<proteinExistence type="predicted"/>
<protein>
    <submittedName>
        <fullName evidence="2">Uncharacterized protein</fullName>
    </submittedName>
</protein>
<feature type="region of interest" description="Disordered" evidence="1">
    <location>
        <begin position="43"/>
        <end position="80"/>
    </location>
</feature>
<feature type="compositionally biased region" description="Basic and acidic residues" evidence="1">
    <location>
        <begin position="215"/>
        <end position="226"/>
    </location>
</feature>
<accession>A0AAJ0C0F5</accession>
<comment type="caution">
    <text evidence="2">The sequence shown here is derived from an EMBL/GenBank/DDBJ whole genome shotgun (WGS) entry which is preliminary data.</text>
</comment>
<dbReference type="Proteomes" id="UP001244011">
    <property type="component" value="Unassembled WGS sequence"/>
</dbReference>
<evidence type="ECO:0000256" key="1">
    <source>
        <dbReference type="SAM" id="MobiDB-lite"/>
    </source>
</evidence>
<dbReference type="AlphaFoldDB" id="A0AAJ0C0F5"/>
<keyword evidence="3" id="KW-1185">Reference proteome</keyword>
<feature type="region of interest" description="Disordered" evidence="1">
    <location>
        <begin position="215"/>
        <end position="257"/>
    </location>
</feature>
<reference evidence="2" key="1">
    <citation type="submission" date="2023-06" db="EMBL/GenBank/DDBJ databases">
        <title>Genome-scale phylogeny and comparative genomics of the fungal order Sordariales.</title>
        <authorList>
            <consortium name="Lawrence Berkeley National Laboratory"/>
            <person name="Hensen N."/>
            <person name="Bonometti L."/>
            <person name="Westerberg I."/>
            <person name="Brannstrom I.O."/>
            <person name="Guillou S."/>
            <person name="Cros-Aarteil S."/>
            <person name="Calhoun S."/>
            <person name="Haridas S."/>
            <person name="Kuo A."/>
            <person name="Mondo S."/>
            <person name="Pangilinan J."/>
            <person name="Riley R."/>
            <person name="Labutti K."/>
            <person name="Andreopoulos B."/>
            <person name="Lipzen A."/>
            <person name="Chen C."/>
            <person name="Yanf M."/>
            <person name="Daum C."/>
            <person name="Ng V."/>
            <person name="Clum A."/>
            <person name="Steindorff A."/>
            <person name="Ohm R."/>
            <person name="Martin F."/>
            <person name="Silar P."/>
            <person name="Natvig D."/>
            <person name="Lalanne C."/>
            <person name="Gautier V."/>
            <person name="Ament-Velasquez S.L."/>
            <person name="Kruys A."/>
            <person name="Hutchinson M.I."/>
            <person name="Powell A.J."/>
            <person name="Barry K."/>
            <person name="Miller A.N."/>
            <person name="Grigoriev I.V."/>
            <person name="Debuchy R."/>
            <person name="Gladieux P."/>
            <person name="Thoren M.H."/>
            <person name="Johannesson H."/>
        </authorList>
    </citation>
    <scope>NUCLEOTIDE SEQUENCE</scope>
    <source>
        <strain evidence="2">8032-3</strain>
    </source>
</reference>
<dbReference type="EMBL" id="MU839007">
    <property type="protein sequence ID" value="KAK1767665.1"/>
    <property type="molecule type" value="Genomic_DNA"/>
</dbReference>
<gene>
    <name evidence="2" type="ORF">QBC33DRAFT_585585</name>
</gene>
<organism evidence="2 3">
    <name type="scientific">Phialemonium atrogriseum</name>
    <dbReference type="NCBI Taxonomy" id="1093897"/>
    <lineage>
        <taxon>Eukaryota</taxon>
        <taxon>Fungi</taxon>
        <taxon>Dikarya</taxon>
        <taxon>Ascomycota</taxon>
        <taxon>Pezizomycotina</taxon>
        <taxon>Sordariomycetes</taxon>
        <taxon>Sordariomycetidae</taxon>
        <taxon>Cephalothecales</taxon>
        <taxon>Cephalothecaceae</taxon>
        <taxon>Phialemonium</taxon>
    </lineage>
</organism>
<evidence type="ECO:0000313" key="3">
    <source>
        <dbReference type="Proteomes" id="UP001244011"/>
    </source>
</evidence>
<evidence type="ECO:0000313" key="2">
    <source>
        <dbReference type="EMBL" id="KAK1767665.1"/>
    </source>
</evidence>
<dbReference type="GeneID" id="85314630"/>
<sequence>MYFDKAYYWLLSSGVEVQNNAWEAFAMCLHGRAPNIQRALVQELPSMPDKNKKSSKSLRGLGKGEKGSRGKGGGQAPRDTVLDQQRFEELAMLVYERQNLEAEYSTAVMNLATRMRGNEAAEELYEHMINWISDPYESRQTDDANREVQDYQDLNRALSMQRGIAAIPASLDQFAADQQDMVRDIARIQRQLANIIRSITTLRLWLNFSGDEYSKPSDFDNTRRDDEDPDNGGGTLPGGEEWAPDLGAGVDQQLYYN</sequence>
<dbReference type="RefSeq" id="XP_060283878.1">
    <property type="nucleotide sequence ID" value="XM_060431443.1"/>
</dbReference>
<name>A0AAJ0C0F5_9PEZI</name>